<feature type="compositionally biased region" description="Basic residues" evidence="1">
    <location>
        <begin position="887"/>
        <end position="902"/>
    </location>
</feature>
<organism evidence="2 3">
    <name type="scientific">Ceratopteris richardii</name>
    <name type="common">Triangle waterfern</name>
    <dbReference type="NCBI Taxonomy" id="49495"/>
    <lineage>
        <taxon>Eukaryota</taxon>
        <taxon>Viridiplantae</taxon>
        <taxon>Streptophyta</taxon>
        <taxon>Embryophyta</taxon>
        <taxon>Tracheophyta</taxon>
        <taxon>Polypodiopsida</taxon>
        <taxon>Polypodiidae</taxon>
        <taxon>Polypodiales</taxon>
        <taxon>Pteridineae</taxon>
        <taxon>Pteridaceae</taxon>
        <taxon>Parkerioideae</taxon>
        <taxon>Ceratopteris</taxon>
    </lineage>
</organism>
<accession>A0A8T2SPZ6</accession>
<feature type="compositionally biased region" description="Polar residues" evidence="1">
    <location>
        <begin position="376"/>
        <end position="385"/>
    </location>
</feature>
<feature type="compositionally biased region" description="Basic residues" evidence="1">
    <location>
        <begin position="235"/>
        <end position="245"/>
    </location>
</feature>
<feature type="compositionally biased region" description="Low complexity" evidence="1">
    <location>
        <begin position="423"/>
        <end position="443"/>
    </location>
</feature>
<feature type="compositionally biased region" description="Low complexity" evidence="1">
    <location>
        <begin position="354"/>
        <end position="368"/>
    </location>
</feature>
<dbReference type="Proteomes" id="UP000825935">
    <property type="component" value="Chromosome 19"/>
</dbReference>
<feature type="region of interest" description="Disordered" evidence="1">
    <location>
        <begin position="742"/>
        <end position="919"/>
    </location>
</feature>
<evidence type="ECO:0000313" key="3">
    <source>
        <dbReference type="Proteomes" id="UP000825935"/>
    </source>
</evidence>
<evidence type="ECO:0000256" key="1">
    <source>
        <dbReference type="SAM" id="MobiDB-lite"/>
    </source>
</evidence>
<dbReference type="EMBL" id="CM035424">
    <property type="protein sequence ID" value="KAH7352728.1"/>
    <property type="molecule type" value="Genomic_DNA"/>
</dbReference>
<dbReference type="OMA" id="KSTEYTR"/>
<name>A0A8T2SPZ6_CERRI</name>
<feature type="region of interest" description="Disordered" evidence="1">
    <location>
        <begin position="588"/>
        <end position="629"/>
    </location>
</feature>
<feature type="region of interest" description="Disordered" evidence="1">
    <location>
        <begin position="672"/>
        <end position="718"/>
    </location>
</feature>
<feature type="region of interest" description="Disordered" evidence="1">
    <location>
        <begin position="537"/>
        <end position="560"/>
    </location>
</feature>
<dbReference type="AlphaFoldDB" id="A0A8T2SPZ6"/>
<feature type="region of interest" description="Disordered" evidence="1">
    <location>
        <begin position="235"/>
        <end position="485"/>
    </location>
</feature>
<feature type="compositionally biased region" description="Basic residues" evidence="1">
    <location>
        <begin position="840"/>
        <end position="867"/>
    </location>
</feature>
<evidence type="ECO:0000313" key="2">
    <source>
        <dbReference type="EMBL" id="KAH7352728.1"/>
    </source>
</evidence>
<feature type="compositionally biased region" description="Low complexity" evidence="1">
    <location>
        <begin position="314"/>
        <end position="332"/>
    </location>
</feature>
<comment type="caution">
    <text evidence="2">The sequence shown here is derived from an EMBL/GenBank/DDBJ whole genome shotgun (WGS) entry which is preliminary data.</text>
</comment>
<feature type="compositionally biased region" description="Basic and acidic residues" evidence="1">
    <location>
        <begin position="299"/>
        <end position="313"/>
    </location>
</feature>
<feature type="compositionally biased region" description="Basic and acidic residues" evidence="1">
    <location>
        <begin position="742"/>
        <end position="755"/>
    </location>
</feature>
<gene>
    <name evidence="2" type="ORF">KP509_19G060700</name>
</gene>
<feature type="compositionally biased region" description="Basic residues" evidence="1">
    <location>
        <begin position="775"/>
        <end position="786"/>
    </location>
</feature>
<feature type="compositionally biased region" description="Basic and acidic residues" evidence="1">
    <location>
        <begin position="334"/>
        <end position="344"/>
    </location>
</feature>
<feature type="compositionally biased region" description="Basic and acidic residues" evidence="1">
    <location>
        <begin position="601"/>
        <end position="615"/>
    </location>
</feature>
<feature type="compositionally biased region" description="Low complexity" evidence="1">
    <location>
        <begin position="907"/>
        <end position="919"/>
    </location>
</feature>
<feature type="compositionally biased region" description="Low complexity" evidence="1">
    <location>
        <begin position="91"/>
        <end position="106"/>
    </location>
</feature>
<protein>
    <submittedName>
        <fullName evidence="2">Uncharacterized protein</fullName>
    </submittedName>
</protein>
<feature type="compositionally biased region" description="Basic residues" evidence="1">
    <location>
        <begin position="107"/>
        <end position="163"/>
    </location>
</feature>
<feature type="compositionally biased region" description="Basic and acidic residues" evidence="1">
    <location>
        <begin position="81"/>
        <end position="90"/>
    </location>
</feature>
<reference evidence="2" key="1">
    <citation type="submission" date="2021-08" db="EMBL/GenBank/DDBJ databases">
        <title>WGS assembly of Ceratopteris richardii.</title>
        <authorList>
            <person name="Marchant D.B."/>
            <person name="Chen G."/>
            <person name="Jenkins J."/>
            <person name="Shu S."/>
            <person name="Leebens-Mack J."/>
            <person name="Grimwood J."/>
            <person name="Schmutz J."/>
            <person name="Soltis P."/>
            <person name="Soltis D."/>
            <person name="Chen Z.-H."/>
        </authorList>
    </citation>
    <scope>NUCLEOTIDE SEQUENCE</scope>
    <source>
        <strain evidence="2">Whitten #5841</strain>
        <tissue evidence="2">Leaf</tissue>
    </source>
</reference>
<sequence length="919" mass="104555">MQASSASLSVTQSSTLQTGVANSALFQPPQMTAWVNLPQNPLLQQHAISQLGTAKVNKSPAEVAAARAAEISKQLEGSSVTERKTSERSKSSSPSRSASSSASGSKSRSKSISKSRSRSRSISKSRSRSQSRSLSRPRSRSRPRSQSRRRSRSRPSSRSKARSRSYSGSPIKRRRGHSRSLSPIRYRRDYYPYYRSGRDYYGYRGYNYRNYYRGSYNDSRSYRYGRDYDYYYRRRSRSRERRRSRTASGSPKRDRSRGGRRSPTLSPPQKRKLASHSPVDLKEKNVSSPVNPCRSNSLSHRDSSSSYSARERSPSSGNRASLSSGSSMSRSQKVSHENSEDRSRTISQEKSVTRSESLSSKRSSSRSGRASKEVSVSRSESISQEESLDKKSYAVIQEESVSRSRSLIENDSMGRSYRKRQVKSQSQSQSVQQQNSMSRSRSVSLEKQLTRERSEFQGGSLSRSRSVSSHTSNYSAGKSLAEVSSEEVDKKLTSARMRRQNNSFQPLRHNRIDAASSPNQSLSISSGHKMCIDASVKDSSTRRHTHSEVGISDGKDQDVIPQEKEDELGTEDYHGSKHLKRVIHSGCRVSEDNSSSSDAPDDWRDDLKKVEKEKSVSMQERSLRSSMMGKERMVESVSSLMFHPQDNDTLQTAMQNGNLNALYDTENFVGESHGLSDKRHRKVVTSDNEEQASQLDKAKEWNDEDSSEPIYEGPQLPNVPYEEVNRTLEYVNCNEQVGDRHSRDLRFPSSEKAEELSTSSYDEIHVESQTCLSEKKHRDRSRSKDRKKLETESNKRKRHKGRRRRHRKTIKYETSDEDSESARKRHKKRYHTTDEDSSGGRKKHKKKHRLGSVHGHKGKKRRRHKHKDWLSSDSSDDSLSDIEAQRGKTKKKKRLKKYKSSKRYASDSETSSSSLDKGT</sequence>
<feature type="compositionally biased region" description="Low complexity" evidence="1">
    <location>
        <begin position="460"/>
        <end position="475"/>
    </location>
</feature>
<proteinExistence type="predicted"/>
<feature type="compositionally biased region" description="Basic residues" evidence="1">
    <location>
        <begin position="795"/>
        <end position="809"/>
    </location>
</feature>
<feature type="compositionally biased region" description="Polar residues" evidence="1">
    <location>
        <begin position="756"/>
        <end position="772"/>
    </location>
</feature>
<feature type="region of interest" description="Disordered" evidence="1">
    <location>
        <begin position="52"/>
        <end position="183"/>
    </location>
</feature>
<keyword evidence="3" id="KW-1185">Reference proteome</keyword>